<feature type="compositionally biased region" description="Polar residues" evidence="1">
    <location>
        <begin position="422"/>
        <end position="438"/>
    </location>
</feature>
<feature type="compositionally biased region" description="Polar residues" evidence="1">
    <location>
        <begin position="152"/>
        <end position="180"/>
    </location>
</feature>
<evidence type="ECO:0000313" key="2">
    <source>
        <dbReference type="EMBL" id="ORY46612.1"/>
    </source>
</evidence>
<feature type="compositionally biased region" description="Low complexity" evidence="1">
    <location>
        <begin position="204"/>
        <end position="213"/>
    </location>
</feature>
<organism evidence="2 3">
    <name type="scientific">Rhizoclosmatium globosum</name>
    <dbReference type="NCBI Taxonomy" id="329046"/>
    <lineage>
        <taxon>Eukaryota</taxon>
        <taxon>Fungi</taxon>
        <taxon>Fungi incertae sedis</taxon>
        <taxon>Chytridiomycota</taxon>
        <taxon>Chytridiomycota incertae sedis</taxon>
        <taxon>Chytridiomycetes</taxon>
        <taxon>Chytridiales</taxon>
        <taxon>Chytriomycetaceae</taxon>
        <taxon>Rhizoclosmatium</taxon>
    </lineage>
</organism>
<dbReference type="OrthoDB" id="10620083at2759"/>
<feature type="compositionally biased region" description="Basic residues" evidence="1">
    <location>
        <begin position="358"/>
        <end position="367"/>
    </location>
</feature>
<feature type="region of interest" description="Disordered" evidence="1">
    <location>
        <begin position="405"/>
        <end position="482"/>
    </location>
</feature>
<comment type="caution">
    <text evidence="2">The sequence shown here is derived from an EMBL/GenBank/DDBJ whole genome shotgun (WGS) entry which is preliminary data.</text>
</comment>
<feature type="region of interest" description="Disordered" evidence="1">
    <location>
        <begin position="317"/>
        <end position="385"/>
    </location>
</feature>
<feature type="non-terminal residue" evidence="2">
    <location>
        <position position="1"/>
    </location>
</feature>
<feature type="region of interest" description="Disordered" evidence="1">
    <location>
        <begin position="1"/>
        <end position="24"/>
    </location>
</feature>
<dbReference type="Proteomes" id="UP000193642">
    <property type="component" value="Unassembled WGS sequence"/>
</dbReference>
<gene>
    <name evidence="2" type="ORF">BCR33DRAFT_715649</name>
</gene>
<feature type="region of interest" description="Disordered" evidence="1">
    <location>
        <begin position="201"/>
        <end position="221"/>
    </location>
</feature>
<dbReference type="EMBL" id="MCGO01000016">
    <property type="protein sequence ID" value="ORY46612.1"/>
    <property type="molecule type" value="Genomic_DNA"/>
</dbReference>
<proteinExistence type="predicted"/>
<reference evidence="2 3" key="1">
    <citation type="submission" date="2016-07" db="EMBL/GenBank/DDBJ databases">
        <title>Pervasive Adenine N6-methylation of Active Genes in Fungi.</title>
        <authorList>
            <consortium name="DOE Joint Genome Institute"/>
            <person name="Mondo S.J."/>
            <person name="Dannebaum R.O."/>
            <person name="Kuo R.C."/>
            <person name="Labutti K."/>
            <person name="Haridas S."/>
            <person name="Kuo A."/>
            <person name="Salamov A."/>
            <person name="Ahrendt S.R."/>
            <person name="Lipzen A."/>
            <person name="Sullivan W."/>
            <person name="Andreopoulos W.B."/>
            <person name="Clum A."/>
            <person name="Lindquist E."/>
            <person name="Daum C."/>
            <person name="Ramamoorthy G.K."/>
            <person name="Gryganskyi A."/>
            <person name="Culley D."/>
            <person name="Magnuson J.K."/>
            <person name="James T.Y."/>
            <person name="O'Malley M.A."/>
            <person name="Stajich J.E."/>
            <person name="Spatafora J.W."/>
            <person name="Visel A."/>
            <person name="Grigoriev I.V."/>
        </authorList>
    </citation>
    <scope>NUCLEOTIDE SEQUENCE [LARGE SCALE GENOMIC DNA]</scope>
    <source>
        <strain evidence="2 3">JEL800</strain>
    </source>
</reference>
<sequence length="738" mass="83303">IPQVPAVSGDSHHSNSQLFSPEEPVVITDARDAVKQLLKMKTYGFQNRNKYKQFTTKGSDDELPPSNESGTGAVDGFMVTATSPDSRNTDNESKKTVFRKPSLEHSNSLPYLMGIPLQSRSRNRTCESNSDGEVSSESSSDLNSTSRLPEISSCNSIVNSHHSMNNSSEQIPEYRTTIQKQKAKELSESENPLLQYIRHDKRTTTTLASSSTSHRAKKRGGLTPISIDGMLTHHQLAVGPSLPTYRLSEEANSSIESLMKSSPEKYMKQKLQPIGNLELDFRSHKSEIDNRNGVEHLKYKPGLDSTAGISSSGELYDSIESTGHFPAGSRSRRGSEENNPRDNFEEKTLSIGISIKNNIKKQSRNARKPLAPLPPSSRLKEHITVPEEKPRFSVVPKTLLSDSLTPKLEETLDTSPLGDEGSQPQLQKIGLTASNQEPIKSRSRSQDNRKFYSTEEEIRARRKSEDPRRISRRNGQTQRLSKLAVPSLAPVSAIHEELLQQQRTNFEKFLETLREAKIENKLKVAFNKDFLFLKKREANISANINGIKSDTSEIIAYEYVPWIRLLGRKPPKTGDFVSAFKQLFAKYLSTNKTVHRAKLVQIKQFLTHIHRLAHALDDSVASTNDTQQYIMHEYNSFFLTEMHPPDNRRNSTIPSKWRIIREGINRFRGTRKFKAWLHKARTGKELALPKAPVENQYWLRKGEVGLKLFLEDSCLSDVATALHILLENLESILGNRNI</sequence>
<accession>A0A1Y2CHX5</accession>
<feature type="compositionally biased region" description="Basic and acidic residues" evidence="1">
    <location>
        <begin position="333"/>
        <end position="348"/>
    </location>
</feature>
<name>A0A1Y2CHX5_9FUNG</name>
<keyword evidence="3" id="KW-1185">Reference proteome</keyword>
<dbReference type="AlphaFoldDB" id="A0A1Y2CHX5"/>
<evidence type="ECO:0000313" key="3">
    <source>
        <dbReference type="Proteomes" id="UP000193642"/>
    </source>
</evidence>
<feature type="region of interest" description="Disordered" evidence="1">
    <location>
        <begin position="49"/>
        <end position="188"/>
    </location>
</feature>
<feature type="compositionally biased region" description="Basic and acidic residues" evidence="1">
    <location>
        <begin position="444"/>
        <end position="469"/>
    </location>
</feature>
<feature type="compositionally biased region" description="Low complexity" evidence="1">
    <location>
        <begin position="127"/>
        <end position="146"/>
    </location>
</feature>
<protein>
    <submittedName>
        <fullName evidence="2">Uncharacterized protein</fullName>
    </submittedName>
</protein>
<evidence type="ECO:0000256" key="1">
    <source>
        <dbReference type="SAM" id="MobiDB-lite"/>
    </source>
</evidence>